<name>A0ABP8ZJD1_9ACTN</name>
<dbReference type="Gene3D" id="2.60.200.20">
    <property type="match status" value="1"/>
</dbReference>
<evidence type="ECO:0000313" key="5">
    <source>
        <dbReference type="Proteomes" id="UP001500822"/>
    </source>
</evidence>
<dbReference type="CDD" id="cd00060">
    <property type="entry name" value="FHA"/>
    <property type="match status" value="1"/>
</dbReference>
<gene>
    <name evidence="4" type="ORF">GCM10023217_33400</name>
</gene>
<reference evidence="5" key="1">
    <citation type="journal article" date="2019" name="Int. J. Syst. Evol. Microbiol.">
        <title>The Global Catalogue of Microorganisms (GCM) 10K type strain sequencing project: providing services to taxonomists for standard genome sequencing and annotation.</title>
        <authorList>
            <consortium name="The Broad Institute Genomics Platform"/>
            <consortium name="The Broad Institute Genome Sequencing Center for Infectious Disease"/>
            <person name="Wu L."/>
            <person name="Ma J."/>
        </authorList>
    </citation>
    <scope>NUCLEOTIDE SEQUENCE [LARGE SCALE GENOMIC DNA]</scope>
    <source>
        <strain evidence="5">JCM 18077</strain>
    </source>
</reference>
<evidence type="ECO:0000313" key="4">
    <source>
        <dbReference type="EMBL" id="GAA4758286.1"/>
    </source>
</evidence>
<proteinExistence type="predicted"/>
<keyword evidence="1" id="KW-0597">Phosphoprotein</keyword>
<dbReference type="SMART" id="SM00240">
    <property type="entry name" value="FHA"/>
    <property type="match status" value="1"/>
</dbReference>
<feature type="region of interest" description="Disordered" evidence="2">
    <location>
        <begin position="31"/>
        <end position="62"/>
    </location>
</feature>
<feature type="compositionally biased region" description="Pro residues" evidence="2">
    <location>
        <begin position="38"/>
        <end position="58"/>
    </location>
</feature>
<dbReference type="InterPro" id="IPR008984">
    <property type="entry name" value="SMAD_FHA_dom_sf"/>
</dbReference>
<protein>
    <recommendedName>
        <fullName evidence="3">FHA domain-containing protein</fullName>
    </recommendedName>
</protein>
<evidence type="ECO:0000259" key="3">
    <source>
        <dbReference type="PROSITE" id="PS50006"/>
    </source>
</evidence>
<dbReference type="Proteomes" id="UP001500822">
    <property type="component" value="Unassembled WGS sequence"/>
</dbReference>
<dbReference type="RefSeq" id="WP_345314368.1">
    <property type="nucleotide sequence ID" value="NZ_BAABIE010000022.1"/>
</dbReference>
<comment type="caution">
    <text evidence="4">The sequence shown here is derived from an EMBL/GenBank/DDBJ whole genome shotgun (WGS) entry which is preliminary data.</text>
</comment>
<evidence type="ECO:0000256" key="2">
    <source>
        <dbReference type="SAM" id="MobiDB-lite"/>
    </source>
</evidence>
<keyword evidence="5" id="KW-1185">Reference proteome</keyword>
<dbReference type="InterPro" id="IPR000253">
    <property type="entry name" value="FHA_dom"/>
</dbReference>
<dbReference type="PROSITE" id="PS50006">
    <property type="entry name" value="FHA_DOMAIN"/>
    <property type="match status" value="1"/>
</dbReference>
<accession>A0ABP8ZJD1</accession>
<organism evidence="4 5">
    <name type="scientific">Gordonia alkaliphila</name>
    <dbReference type="NCBI Taxonomy" id="1053547"/>
    <lineage>
        <taxon>Bacteria</taxon>
        <taxon>Bacillati</taxon>
        <taxon>Actinomycetota</taxon>
        <taxon>Actinomycetes</taxon>
        <taxon>Mycobacteriales</taxon>
        <taxon>Gordoniaceae</taxon>
        <taxon>Gordonia</taxon>
    </lineage>
</organism>
<feature type="domain" description="FHA" evidence="3">
    <location>
        <begin position="81"/>
        <end position="134"/>
    </location>
</feature>
<evidence type="ECO:0000256" key="1">
    <source>
        <dbReference type="ARBA" id="ARBA00022553"/>
    </source>
</evidence>
<dbReference type="SUPFAM" id="SSF49879">
    <property type="entry name" value="SMAD/FHA domain"/>
    <property type="match status" value="1"/>
</dbReference>
<sequence length="162" mass="17300">MSLLLCENNCGQEYDPTTEVQCRRCGHELGTPADDTPSTPPPAAAAPGVPTAPEPSTPTPSTRLVITVCGRDFTVADDEQIGLGRDLRFGSIAEALENATNVSRVHAMLRFADGRIYIQDTDSGNGTFIDGVRIPTNQEYEIADGQSLRLAADVPVGLRKES</sequence>
<dbReference type="Pfam" id="PF00498">
    <property type="entry name" value="FHA"/>
    <property type="match status" value="1"/>
</dbReference>
<dbReference type="EMBL" id="BAABIE010000022">
    <property type="protein sequence ID" value="GAA4758286.1"/>
    <property type="molecule type" value="Genomic_DNA"/>
</dbReference>